<keyword evidence="3" id="KW-1185">Reference proteome</keyword>
<feature type="non-terminal residue" evidence="2">
    <location>
        <position position="1"/>
    </location>
</feature>
<feature type="region of interest" description="Disordered" evidence="1">
    <location>
        <begin position="1"/>
        <end position="64"/>
    </location>
</feature>
<protein>
    <submittedName>
        <fullName evidence="2">Uncharacterized protein</fullName>
    </submittedName>
</protein>
<feature type="compositionally biased region" description="Pro residues" evidence="1">
    <location>
        <begin position="42"/>
        <end position="54"/>
    </location>
</feature>
<accession>A0A8H7BTJ2</accession>
<gene>
    <name evidence="2" type="ORF">EC973_008519</name>
</gene>
<dbReference type="Proteomes" id="UP000605846">
    <property type="component" value="Unassembled WGS sequence"/>
</dbReference>
<dbReference type="EMBL" id="JABAYA010000074">
    <property type="protein sequence ID" value="KAF7726646.1"/>
    <property type="molecule type" value="Genomic_DNA"/>
</dbReference>
<name>A0A8H7BTJ2_9FUNG</name>
<evidence type="ECO:0000256" key="1">
    <source>
        <dbReference type="SAM" id="MobiDB-lite"/>
    </source>
</evidence>
<organism evidence="2 3">
    <name type="scientific">Apophysomyces ossiformis</name>
    <dbReference type="NCBI Taxonomy" id="679940"/>
    <lineage>
        <taxon>Eukaryota</taxon>
        <taxon>Fungi</taxon>
        <taxon>Fungi incertae sedis</taxon>
        <taxon>Mucoromycota</taxon>
        <taxon>Mucoromycotina</taxon>
        <taxon>Mucoromycetes</taxon>
        <taxon>Mucorales</taxon>
        <taxon>Mucorineae</taxon>
        <taxon>Mucoraceae</taxon>
        <taxon>Apophysomyces</taxon>
    </lineage>
</organism>
<evidence type="ECO:0000313" key="3">
    <source>
        <dbReference type="Proteomes" id="UP000605846"/>
    </source>
</evidence>
<proteinExistence type="predicted"/>
<evidence type="ECO:0000313" key="2">
    <source>
        <dbReference type="EMBL" id="KAF7726646.1"/>
    </source>
</evidence>
<comment type="caution">
    <text evidence="2">The sequence shown here is derived from an EMBL/GenBank/DDBJ whole genome shotgun (WGS) entry which is preliminary data.</text>
</comment>
<sequence>PQQQYHAPPVQHIQPSAADQAHYYHQQPIQSQESLRYEVGPDPAPSFTPMPMPEPSHYARQGNI</sequence>
<dbReference type="AlphaFoldDB" id="A0A8H7BTJ2"/>
<reference evidence="2" key="1">
    <citation type="submission" date="2020-01" db="EMBL/GenBank/DDBJ databases">
        <title>Genome Sequencing of Three Apophysomyces-Like Fungal Strains Confirms a Novel Fungal Genus in the Mucoromycota with divergent Burkholderia-like Endosymbiotic Bacteria.</title>
        <authorList>
            <person name="Stajich J.E."/>
            <person name="Macias A.M."/>
            <person name="Carter-House D."/>
            <person name="Lovett B."/>
            <person name="Kasson L.R."/>
            <person name="Berry K."/>
            <person name="Grigoriev I."/>
            <person name="Chang Y."/>
            <person name="Spatafora J."/>
            <person name="Kasson M.T."/>
        </authorList>
    </citation>
    <scope>NUCLEOTIDE SEQUENCE</scope>
    <source>
        <strain evidence="2">NRRL A-21654</strain>
    </source>
</reference>